<accession>A0A4R6RAD2</accession>
<dbReference type="SUPFAM" id="SSF47226">
    <property type="entry name" value="Histidine-containing phosphotransfer domain, HPT domain"/>
    <property type="match status" value="1"/>
</dbReference>
<dbReference type="OrthoDB" id="9786548at2"/>
<protein>
    <submittedName>
        <fullName evidence="4">Hpt protein</fullName>
    </submittedName>
</protein>
<keyword evidence="2" id="KW-0597">Phosphoprotein</keyword>
<evidence type="ECO:0000259" key="3">
    <source>
        <dbReference type="PROSITE" id="PS50894"/>
    </source>
</evidence>
<dbReference type="GO" id="GO:0004672">
    <property type="term" value="F:protein kinase activity"/>
    <property type="evidence" value="ECO:0007669"/>
    <property type="project" value="UniProtKB-ARBA"/>
</dbReference>
<keyword evidence="1" id="KW-0902">Two-component regulatory system</keyword>
<dbReference type="InterPro" id="IPR036641">
    <property type="entry name" value="HPT_dom_sf"/>
</dbReference>
<dbReference type="Pfam" id="PF01627">
    <property type="entry name" value="Hpt"/>
    <property type="match status" value="1"/>
</dbReference>
<dbReference type="Proteomes" id="UP000294547">
    <property type="component" value="Unassembled WGS sequence"/>
</dbReference>
<name>A0A4R6RAD2_9HYPH</name>
<dbReference type="PROSITE" id="PS50894">
    <property type="entry name" value="HPT"/>
    <property type="match status" value="1"/>
</dbReference>
<reference evidence="4 5" key="1">
    <citation type="submission" date="2019-03" db="EMBL/GenBank/DDBJ databases">
        <title>Genomic Encyclopedia of Type Strains, Phase IV (KMG-IV): sequencing the most valuable type-strain genomes for metagenomic binning, comparative biology and taxonomic classification.</title>
        <authorList>
            <person name="Goeker M."/>
        </authorList>
    </citation>
    <scope>NUCLEOTIDE SEQUENCE [LARGE SCALE GENOMIC DNA]</scope>
    <source>
        <strain evidence="4 5">DSM 102969</strain>
    </source>
</reference>
<dbReference type="AlphaFoldDB" id="A0A4R6RAD2"/>
<dbReference type="RefSeq" id="WP_126539051.1">
    <property type="nucleotide sequence ID" value="NZ_BSPM01000007.1"/>
</dbReference>
<comment type="caution">
    <text evidence="4">The sequence shown here is derived from an EMBL/GenBank/DDBJ whole genome shotgun (WGS) entry which is preliminary data.</text>
</comment>
<sequence>MAQSAEAYEIVEAKNDLRKKVREVRGGRGEDPVARAEAALKILSSHFEDWAADEIREIETTHAAWVKAGYADGPKRDGFFRAAHDLKGQATTLGFPLATRVAGSLCALLEGLPGPDKLPRALIEQHVQALRAIHRERARDENDRVGAALADTLREVSTRYLADNGALGDETPFDE</sequence>
<dbReference type="InterPro" id="IPR008207">
    <property type="entry name" value="Sig_transdc_His_kin_Hpt_dom"/>
</dbReference>
<organism evidence="4 5">
    <name type="scientific">Oharaeibacter diazotrophicus</name>
    <dbReference type="NCBI Taxonomy" id="1920512"/>
    <lineage>
        <taxon>Bacteria</taxon>
        <taxon>Pseudomonadati</taxon>
        <taxon>Pseudomonadota</taxon>
        <taxon>Alphaproteobacteria</taxon>
        <taxon>Hyphomicrobiales</taxon>
        <taxon>Pleomorphomonadaceae</taxon>
        <taxon>Oharaeibacter</taxon>
    </lineage>
</organism>
<evidence type="ECO:0000313" key="4">
    <source>
        <dbReference type="EMBL" id="TDP82597.1"/>
    </source>
</evidence>
<gene>
    <name evidence="4" type="ORF">EDD54_3866</name>
</gene>
<dbReference type="EMBL" id="SNXY01000010">
    <property type="protein sequence ID" value="TDP82597.1"/>
    <property type="molecule type" value="Genomic_DNA"/>
</dbReference>
<keyword evidence="5" id="KW-1185">Reference proteome</keyword>
<evidence type="ECO:0000256" key="2">
    <source>
        <dbReference type="PROSITE-ProRule" id="PRU00110"/>
    </source>
</evidence>
<dbReference type="GO" id="GO:0000160">
    <property type="term" value="P:phosphorelay signal transduction system"/>
    <property type="evidence" value="ECO:0007669"/>
    <property type="project" value="UniProtKB-KW"/>
</dbReference>
<proteinExistence type="predicted"/>
<feature type="domain" description="HPt" evidence="3">
    <location>
        <begin position="36"/>
        <end position="148"/>
    </location>
</feature>
<evidence type="ECO:0000313" key="5">
    <source>
        <dbReference type="Proteomes" id="UP000294547"/>
    </source>
</evidence>
<feature type="modified residue" description="Phosphohistidine" evidence="2">
    <location>
        <position position="84"/>
    </location>
</feature>
<evidence type="ECO:0000256" key="1">
    <source>
        <dbReference type="ARBA" id="ARBA00023012"/>
    </source>
</evidence>
<dbReference type="Gene3D" id="1.20.120.160">
    <property type="entry name" value="HPT domain"/>
    <property type="match status" value="1"/>
</dbReference>